<dbReference type="PANTHER" id="PTHR36181">
    <property type="entry name" value="INTRON-ENCODED ENDONUCLEASE AI3-RELATED"/>
    <property type="match status" value="1"/>
</dbReference>
<dbReference type="PANTHER" id="PTHR36181:SF2">
    <property type="entry name" value="INTRON-ENCODED ENDONUCLEASE AI3-RELATED"/>
    <property type="match status" value="1"/>
</dbReference>
<sequence>MNTIFLNNPSFNLKLTRGYFTDASQRGNLNFGLWILTVCFVAYTNKEDIKEFMRDLLMILIASPDNIWKLHLIFLCIMVVLLFLLTFGLYLYEGSERLFYLSGNYDRRFYTKLEVFTPASQEWTNMLSFAYRFKLITTTFIFIYMLSTLINPFIIPFVLGDSAILMNIIFLMQTPGATVQMCWLLLGFLPDQKGLSFILSVLLKEHWFIFVNNLKPILQIGDYLKSLGESLILGGQYRIILCLYHLINIIPNFSLLVNALLDFYFSFNPSLGSRLLSSNDLKTNTNVSYTFNKLPLDSRGHRLLGGRVTYLYPFNTLQSLVTKAASLGIRLSMNHMQVRSISGSSVPSLLDSLEPKNQMAASQEEFFEWLAGFTDAEGTFYVGISSNKKVSLRYRIGLHIDDRPVLEYIVGRLGFGKIYSYKNSVELVIYKREDLKKVIEIFSKYPLQSTKWLNFRDFSRCFELLSDKVGDSLEIKHQIINIKNNMNNLRTNYELPATKTIHITKYWFLGFIEGEGSFTVTKGNKYQLFFSLNQAGSNLPLMIEIQNFLENLSGTNGLYSGAFKVTTLKTLESNHNTAYRIKISNTSYFRDAFIPLLLSLQWVSKKRLDFYDWVFIFLLRENGHHYLENGQTLIELFLSQMNNNRLSTQTIQNINAKGILSLDRTQLVEKSKKLINGPSNYEINNGIKFVVSENKPIIPVHRSKVGVEVIDSERGNIIQTFESYHECASFFGVTHPAVTYRIKNKNTFKAPQFDNKTVYLKRI</sequence>
<organism evidence="3">
    <name type="scientific">Juglanconis oblonga</name>
    <dbReference type="NCBI Taxonomy" id="1940568"/>
    <lineage>
        <taxon>Eukaryota</taxon>
        <taxon>Fungi</taxon>
        <taxon>Dikarya</taxon>
        <taxon>Ascomycota</taxon>
        <taxon>Pezizomycotina</taxon>
        <taxon>Sordariomycetes</taxon>
        <taxon>Sordariomycetidae</taxon>
        <taxon>Diaporthales</taxon>
        <taxon>Juglanconidaceae</taxon>
        <taxon>Juglanconis</taxon>
    </lineage>
</organism>
<gene>
    <name evidence="3" type="primary">orf763</name>
</gene>
<dbReference type="InterPro" id="IPR027434">
    <property type="entry name" value="Homing_endonucl"/>
</dbReference>
<name>A0A291LI36_9PEZI</name>
<keyword evidence="3" id="KW-0496">Mitochondrion</keyword>
<feature type="transmembrane region" description="Helical" evidence="1">
    <location>
        <begin position="29"/>
        <end position="46"/>
    </location>
</feature>
<keyword evidence="1" id="KW-0812">Transmembrane</keyword>
<dbReference type="InterPro" id="IPR004860">
    <property type="entry name" value="LAGLIDADG_dom"/>
</dbReference>
<evidence type="ECO:0000313" key="3">
    <source>
        <dbReference type="EMBL" id="ATI20211.1"/>
    </source>
</evidence>
<evidence type="ECO:0000259" key="2">
    <source>
        <dbReference type="Pfam" id="PF00961"/>
    </source>
</evidence>
<accession>A0A291LI36</accession>
<protein>
    <submittedName>
        <fullName evidence="3">LAGLIDADG endonuclease</fullName>
    </submittedName>
</protein>
<dbReference type="GO" id="GO:0004519">
    <property type="term" value="F:endonuclease activity"/>
    <property type="evidence" value="ECO:0007669"/>
    <property type="project" value="UniProtKB-KW"/>
</dbReference>
<dbReference type="GO" id="GO:0005739">
    <property type="term" value="C:mitochondrion"/>
    <property type="evidence" value="ECO:0007669"/>
    <property type="project" value="UniProtKB-ARBA"/>
</dbReference>
<geneLocation type="mitochondrion" evidence="3"/>
<keyword evidence="3" id="KW-0540">Nuclease</keyword>
<reference evidence="3" key="1">
    <citation type="submission" date="2017-02" db="EMBL/GenBank/DDBJ databases">
        <title>Fungal Comparative Genomics of Melanconis species and Ophiognomonia clavigignenti-juglandacearum at Different Phylogenetic Distances.</title>
        <authorList>
            <person name="Demers J.E."/>
            <person name="Castlebury L.A."/>
        </authorList>
    </citation>
    <scope>NUCLEOTIDE SEQUENCE</scope>
    <source>
        <strain evidence="3">AR4414</strain>
    </source>
</reference>
<dbReference type="SUPFAM" id="SSF55608">
    <property type="entry name" value="Homing endonucleases"/>
    <property type="match status" value="2"/>
</dbReference>
<feature type="domain" description="Homing endonuclease LAGLIDADG" evidence="2">
    <location>
        <begin position="370"/>
        <end position="460"/>
    </location>
</feature>
<dbReference type="Gene3D" id="3.10.28.10">
    <property type="entry name" value="Homing endonucleases"/>
    <property type="match status" value="2"/>
</dbReference>
<keyword evidence="3" id="KW-0255">Endonuclease</keyword>
<keyword evidence="3" id="KW-0378">Hydrolase</keyword>
<feature type="domain" description="Homing endonuclease LAGLIDADG" evidence="2">
    <location>
        <begin position="509"/>
        <end position="614"/>
    </location>
</feature>
<evidence type="ECO:0000256" key="1">
    <source>
        <dbReference type="SAM" id="Phobius"/>
    </source>
</evidence>
<feature type="transmembrane region" description="Helical" evidence="1">
    <location>
        <begin position="239"/>
        <end position="261"/>
    </location>
</feature>
<dbReference type="AlphaFoldDB" id="A0A291LI36"/>
<keyword evidence="1" id="KW-0472">Membrane</keyword>
<dbReference type="Pfam" id="PF00961">
    <property type="entry name" value="LAGLIDADG_1"/>
    <property type="match status" value="2"/>
</dbReference>
<dbReference type="EMBL" id="KY575054">
    <property type="protein sequence ID" value="ATI20211.1"/>
    <property type="molecule type" value="Genomic_DNA"/>
</dbReference>
<feature type="transmembrane region" description="Helical" evidence="1">
    <location>
        <begin position="135"/>
        <end position="159"/>
    </location>
</feature>
<feature type="transmembrane region" description="Helical" evidence="1">
    <location>
        <begin position="67"/>
        <end position="92"/>
    </location>
</feature>
<keyword evidence="1" id="KW-1133">Transmembrane helix</keyword>
<feature type="transmembrane region" description="Helical" evidence="1">
    <location>
        <begin position="168"/>
        <end position="189"/>
    </location>
</feature>
<proteinExistence type="predicted"/>
<dbReference type="InterPro" id="IPR051289">
    <property type="entry name" value="LAGLIDADG_Endonuclease"/>
</dbReference>